<keyword evidence="2" id="KW-1185">Reference proteome</keyword>
<proteinExistence type="predicted"/>
<dbReference type="OrthoDB" id="6087881at2"/>
<evidence type="ECO:0000313" key="1">
    <source>
        <dbReference type="EMBL" id="KEA62331.1"/>
    </source>
</evidence>
<dbReference type="AlphaFoldDB" id="A0A081FUX6"/>
<dbReference type="eggNOG" id="ENOG502ZWHI">
    <property type="taxonomic scope" value="Bacteria"/>
</dbReference>
<evidence type="ECO:0000313" key="2">
    <source>
        <dbReference type="Proteomes" id="UP000028252"/>
    </source>
</evidence>
<dbReference type="EMBL" id="JMQN01000050">
    <property type="protein sequence ID" value="KEA62331.1"/>
    <property type="molecule type" value="Genomic_DNA"/>
</dbReference>
<dbReference type="Proteomes" id="UP000028252">
    <property type="component" value="Unassembled WGS sequence"/>
</dbReference>
<organism evidence="1 2">
    <name type="scientific">Marinobacterium lacunae</name>
    <dbReference type="NCBI Taxonomy" id="1232683"/>
    <lineage>
        <taxon>Bacteria</taxon>
        <taxon>Pseudomonadati</taxon>
        <taxon>Pseudomonadota</taxon>
        <taxon>Gammaproteobacteria</taxon>
        <taxon>Oceanospirillales</taxon>
        <taxon>Oceanospirillaceae</taxon>
        <taxon>Marinobacterium</taxon>
    </lineage>
</organism>
<gene>
    <name evidence="1" type="ORF">ADIMK_3471</name>
</gene>
<dbReference type="RefSeq" id="WP_051693069.1">
    <property type="nucleotide sequence ID" value="NZ_JMQN01000050.1"/>
</dbReference>
<comment type="caution">
    <text evidence="1">The sequence shown here is derived from an EMBL/GenBank/DDBJ whole genome shotgun (WGS) entry which is preliminary data.</text>
</comment>
<name>A0A081FUX6_9GAMM</name>
<dbReference type="STRING" id="1232683.ADIMK_3471"/>
<reference evidence="1 2" key="1">
    <citation type="submission" date="2014-04" db="EMBL/GenBank/DDBJ databases">
        <title>Marinobacterium kochiensis sp. nov., isolated from sediment sample collected from Kochi backwaters in Kerala, India.</title>
        <authorList>
            <person name="Singh A."/>
            <person name="Pinnaka A.K."/>
        </authorList>
    </citation>
    <scope>NUCLEOTIDE SEQUENCE [LARGE SCALE GENOMIC DNA]</scope>
    <source>
        <strain evidence="1 2">AK27</strain>
    </source>
</reference>
<protein>
    <submittedName>
        <fullName evidence="1">Uncharacterized protein</fullName>
    </submittedName>
</protein>
<dbReference type="PATRIC" id="fig|1232683.4.peg.3415"/>
<accession>A0A081FUX6</accession>
<sequence length="172" mass="19508">MSGILYLIASGIVFADDRKIEEFFGSYIGHAESSEELGRDMSVTIGGIDDSTDYFVKWSTVIHKSHDRTKRVTYNIRFTQSKRKSLQVSAMARDVFGKPIPLDPLKGDPLFWARIKGDTHTVYAMIITDDGGFDLQVYNRTLTEDGLSLEFIRQNDDQSVRKIHANLIRVSN</sequence>